<dbReference type="InterPro" id="IPR002734">
    <property type="entry name" value="RibDG_C"/>
</dbReference>
<dbReference type="AlphaFoldDB" id="A0A7W3LWN5"/>
<dbReference type="InterPro" id="IPR024072">
    <property type="entry name" value="DHFR-like_dom_sf"/>
</dbReference>
<dbReference type="GO" id="GO:0008703">
    <property type="term" value="F:5-amino-6-(5-phosphoribosylamino)uracil reductase activity"/>
    <property type="evidence" value="ECO:0007669"/>
    <property type="project" value="InterPro"/>
</dbReference>
<dbReference type="PANTHER" id="PTHR38011:SF7">
    <property type="entry name" value="2,5-DIAMINO-6-RIBOSYLAMINO-4(3H)-PYRIMIDINONE 5'-PHOSPHATE REDUCTASE"/>
    <property type="match status" value="1"/>
</dbReference>
<evidence type="ECO:0000313" key="5">
    <source>
        <dbReference type="EMBL" id="MBA8955696.1"/>
    </source>
</evidence>
<feature type="domain" description="Bacterial bifunctional deaminase-reductase C-terminal" evidence="4">
    <location>
        <begin position="17"/>
        <end position="206"/>
    </location>
</feature>
<evidence type="ECO:0000256" key="2">
    <source>
        <dbReference type="ARBA" id="ARBA00022857"/>
    </source>
</evidence>
<evidence type="ECO:0000259" key="4">
    <source>
        <dbReference type="Pfam" id="PF01872"/>
    </source>
</evidence>
<keyword evidence="3" id="KW-0560">Oxidoreductase</keyword>
<dbReference type="RefSeq" id="WP_182847659.1">
    <property type="nucleotide sequence ID" value="NZ_BAAALP010000045.1"/>
</dbReference>
<comment type="pathway">
    <text evidence="1">Cofactor biosynthesis; riboflavin biosynthesis.</text>
</comment>
<comment type="caution">
    <text evidence="5">The sequence shown here is derived from an EMBL/GenBank/DDBJ whole genome shotgun (WGS) entry which is preliminary data.</text>
</comment>
<dbReference type="EMBL" id="JACJIA010000012">
    <property type="protein sequence ID" value="MBA8955696.1"/>
    <property type="molecule type" value="Genomic_DNA"/>
</dbReference>
<dbReference type="Gene3D" id="3.40.430.10">
    <property type="entry name" value="Dihydrofolate Reductase, subunit A"/>
    <property type="match status" value="1"/>
</dbReference>
<dbReference type="InterPro" id="IPR050765">
    <property type="entry name" value="Riboflavin_Biosynth_HTPR"/>
</dbReference>
<sequence length="216" mass="23762">MEIEELAGAYDYPEDSPWLRANMIATLDGAIQYKGNTGAIGYETDWLLMQELRKRADVVIMGASTVREYDEFPSATPLVVVSRSLDLDFDGKVFAGARSRPIVVTCAAAPAERLRAAGERAEVLVCGDRSADVGLMLETLAQRGLRRMLCEGGPTLLAEVAAAGWLHELCLTMSPMVVAGTAKRILDGPVIDIQRMKLRHTVQDGDYLFLRYQVER</sequence>
<evidence type="ECO:0000256" key="3">
    <source>
        <dbReference type="ARBA" id="ARBA00023002"/>
    </source>
</evidence>
<dbReference type="Proteomes" id="UP000572680">
    <property type="component" value="Unassembled WGS sequence"/>
</dbReference>
<evidence type="ECO:0000256" key="1">
    <source>
        <dbReference type="ARBA" id="ARBA00005104"/>
    </source>
</evidence>
<gene>
    <name evidence="5" type="ORF">HNR61_007372</name>
</gene>
<dbReference type="GO" id="GO:0009231">
    <property type="term" value="P:riboflavin biosynthetic process"/>
    <property type="evidence" value="ECO:0007669"/>
    <property type="project" value="InterPro"/>
</dbReference>
<dbReference type="SUPFAM" id="SSF53597">
    <property type="entry name" value="Dihydrofolate reductase-like"/>
    <property type="match status" value="1"/>
</dbReference>
<keyword evidence="6" id="KW-1185">Reference proteome</keyword>
<proteinExistence type="predicted"/>
<accession>A0A7W3LWN5</accession>
<name>A0A7W3LWN5_ACTNM</name>
<dbReference type="Pfam" id="PF01872">
    <property type="entry name" value="RibD_C"/>
    <property type="match status" value="1"/>
</dbReference>
<protein>
    <submittedName>
        <fullName evidence="5">Riboflavin biosynthesis pyrimidine reductase</fullName>
    </submittedName>
</protein>
<evidence type="ECO:0000313" key="6">
    <source>
        <dbReference type="Proteomes" id="UP000572680"/>
    </source>
</evidence>
<keyword evidence="2" id="KW-0521">NADP</keyword>
<organism evidence="5 6">
    <name type="scientific">Actinomadura namibiensis</name>
    <dbReference type="NCBI Taxonomy" id="182080"/>
    <lineage>
        <taxon>Bacteria</taxon>
        <taxon>Bacillati</taxon>
        <taxon>Actinomycetota</taxon>
        <taxon>Actinomycetes</taxon>
        <taxon>Streptosporangiales</taxon>
        <taxon>Thermomonosporaceae</taxon>
        <taxon>Actinomadura</taxon>
    </lineage>
</organism>
<dbReference type="PANTHER" id="PTHR38011">
    <property type="entry name" value="DIHYDROFOLATE REDUCTASE FAMILY PROTEIN (AFU_ORTHOLOGUE AFUA_8G06820)"/>
    <property type="match status" value="1"/>
</dbReference>
<reference evidence="5 6" key="1">
    <citation type="submission" date="2020-08" db="EMBL/GenBank/DDBJ databases">
        <title>Genomic Encyclopedia of Type Strains, Phase IV (KMG-IV): sequencing the most valuable type-strain genomes for metagenomic binning, comparative biology and taxonomic classification.</title>
        <authorList>
            <person name="Goeker M."/>
        </authorList>
    </citation>
    <scope>NUCLEOTIDE SEQUENCE [LARGE SCALE GENOMIC DNA]</scope>
    <source>
        <strain evidence="5 6">DSM 44197</strain>
    </source>
</reference>